<name>A0A9P4MSW5_9PLEO</name>
<protein>
    <submittedName>
        <fullName evidence="1">Uncharacterized protein</fullName>
    </submittedName>
</protein>
<evidence type="ECO:0000313" key="2">
    <source>
        <dbReference type="Proteomes" id="UP000799536"/>
    </source>
</evidence>
<dbReference type="Proteomes" id="UP000799536">
    <property type="component" value="Unassembled WGS sequence"/>
</dbReference>
<accession>A0A9P4MSW5</accession>
<organism evidence="1 2">
    <name type="scientific">Delitschia confertaspora ATCC 74209</name>
    <dbReference type="NCBI Taxonomy" id="1513339"/>
    <lineage>
        <taxon>Eukaryota</taxon>
        <taxon>Fungi</taxon>
        <taxon>Dikarya</taxon>
        <taxon>Ascomycota</taxon>
        <taxon>Pezizomycotina</taxon>
        <taxon>Dothideomycetes</taxon>
        <taxon>Pleosporomycetidae</taxon>
        <taxon>Pleosporales</taxon>
        <taxon>Delitschiaceae</taxon>
        <taxon>Delitschia</taxon>
    </lineage>
</organism>
<dbReference type="EMBL" id="ML993957">
    <property type="protein sequence ID" value="KAF2201891.1"/>
    <property type="molecule type" value="Genomic_DNA"/>
</dbReference>
<evidence type="ECO:0000313" key="1">
    <source>
        <dbReference type="EMBL" id="KAF2201891.1"/>
    </source>
</evidence>
<dbReference type="AlphaFoldDB" id="A0A9P4MSW5"/>
<sequence length="131" mass="15145">MPFESETQHSRPVAVVLSMTASGQEGKIYMELPLRQRVPPDANLPRHLKSAKIVALLNKDQELLPFEQLNRIICRIHPVVSQQERATFPKNADRDWVSSPWFTVEDGVVRFEEPGSRWFLVGREVESYECR</sequence>
<reference evidence="1" key="1">
    <citation type="journal article" date="2020" name="Stud. Mycol.">
        <title>101 Dothideomycetes genomes: a test case for predicting lifestyles and emergence of pathogens.</title>
        <authorList>
            <person name="Haridas S."/>
            <person name="Albert R."/>
            <person name="Binder M."/>
            <person name="Bloem J."/>
            <person name="Labutti K."/>
            <person name="Salamov A."/>
            <person name="Andreopoulos B."/>
            <person name="Baker S."/>
            <person name="Barry K."/>
            <person name="Bills G."/>
            <person name="Bluhm B."/>
            <person name="Cannon C."/>
            <person name="Castanera R."/>
            <person name="Culley D."/>
            <person name="Daum C."/>
            <person name="Ezra D."/>
            <person name="Gonzalez J."/>
            <person name="Henrissat B."/>
            <person name="Kuo A."/>
            <person name="Liang C."/>
            <person name="Lipzen A."/>
            <person name="Lutzoni F."/>
            <person name="Magnuson J."/>
            <person name="Mondo S."/>
            <person name="Nolan M."/>
            <person name="Ohm R."/>
            <person name="Pangilinan J."/>
            <person name="Park H.-J."/>
            <person name="Ramirez L."/>
            <person name="Alfaro M."/>
            <person name="Sun H."/>
            <person name="Tritt A."/>
            <person name="Yoshinaga Y."/>
            <person name="Zwiers L.-H."/>
            <person name="Turgeon B."/>
            <person name="Goodwin S."/>
            <person name="Spatafora J."/>
            <person name="Crous P."/>
            <person name="Grigoriev I."/>
        </authorList>
    </citation>
    <scope>NUCLEOTIDE SEQUENCE</scope>
    <source>
        <strain evidence="1">ATCC 74209</strain>
    </source>
</reference>
<keyword evidence="2" id="KW-1185">Reference proteome</keyword>
<gene>
    <name evidence="1" type="ORF">GQ43DRAFT_18153</name>
</gene>
<comment type="caution">
    <text evidence="1">The sequence shown here is derived from an EMBL/GenBank/DDBJ whole genome shotgun (WGS) entry which is preliminary data.</text>
</comment>
<dbReference type="OrthoDB" id="3650120at2759"/>
<proteinExistence type="predicted"/>